<evidence type="ECO:0000256" key="1">
    <source>
        <dbReference type="PIRSR" id="PIRSR640198-1"/>
    </source>
</evidence>
<dbReference type="Proteomes" id="UP000016662">
    <property type="component" value="Unassembled WGS sequence"/>
</dbReference>
<dbReference type="OrthoDB" id="9813719at2"/>
<evidence type="ECO:0000313" key="6">
    <source>
        <dbReference type="Proteomes" id="UP000016662"/>
    </source>
</evidence>
<evidence type="ECO:0000256" key="3">
    <source>
        <dbReference type="PIRSR" id="PIRSR640198-3"/>
    </source>
</evidence>
<comment type="caution">
    <text evidence="5">The sequence shown here is derived from an EMBL/GenBank/DDBJ whole genome shotgun (WGS) entry which is preliminary data.</text>
</comment>
<dbReference type="HOGENOM" id="CLU_040460_2_1_9"/>
<sequence>MSEKRELKETLLFEKNHRIHGGIYHKMQVDFAYNSNHIEGSRLTHEQTCYIFETQSVDGAVFVNDVFETANHFRCLDWVLDTISEPLSEEYVKQMHRILKAGLMTQQNPEVVIGDYKKYANVVGGIETAKPGEVSAQMAQLLQTYQNLQQPDFYEIAWFHMAFEKIHPFYDGNGRVGRLLLLKMCLENDIVPFYINSESKMFYYAGLKEWQTQGKPNRLLDVFLSMQDDMKAVLDYFEIDYDHTETTASTLAEQHKKWKL</sequence>
<dbReference type="RefSeq" id="WP_021683215.1">
    <property type="nucleotide sequence ID" value="NZ_KI260469.1"/>
</dbReference>
<keyword evidence="6" id="KW-1185">Reference proteome</keyword>
<feature type="site" description="Important for autoinhibition of adenylyltransferase activity" evidence="3">
    <location>
        <position position="39"/>
    </location>
</feature>
<dbReference type="SUPFAM" id="SSF140931">
    <property type="entry name" value="Fic-like"/>
    <property type="match status" value="1"/>
</dbReference>
<feature type="domain" description="Fido" evidence="4">
    <location>
        <begin position="87"/>
        <end position="225"/>
    </location>
</feature>
<evidence type="ECO:0000259" key="4">
    <source>
        <dbReference type="PROSITE" id="PS51459"/>
    </source>
</evidence>
<dbReference type="STRING" id="411473.RUMCAL_01746"/>
<keyword evidence="2" id="KW-0547">Nucleotide-binding</keyword>
<protein>
    <submittedName>
        <fullName evidence="5">Fic family protein</fullName>
    </submittedName>
</protein>
<reference evidence="5 6" key="1">
    <citation type="submission" date="2013-07" db="EMBL/GenBank/DDBJ databases">
        <authorList>
            <person name="Weinstock G."/>
            <person name="Sodergren E."/>
            <person name="Wylie T."/>
            <person name="Fulton L."/>
            <person name="Fulton R."/>
            <person name="Fronick C."/>
            <person name="O'Laughlin M."/>
            <person name="Godfrey J."/>
            <person name="Miner T."/>
            <person name="Herter B."/>
            <person name="Appelbaum E."/>
            <person name="Cordes M."/>
            <person name="Lek S."/>
            <person name="Wollam A."/>
            <person name="Pepin K.H."/>
            <person name="Palsikar V.B."/>
            <person name="Mitreva M."/>
            <person name="Wilson R.K."/>
        </authorList>
    </citation>
    <scope>NUCLEOTIDE SEQUENCE [LARGE SCALE GENOMIC DNA]</scope>
    <source>
        <strain evidence="5 6">ATCC 27760</strain>
    </source>
</reference>
<dbReference type="Pfam" id="PF02661">
    <property type="entry name" value="Fic"/>
    <property type="match status" value="1"/>
</dbReference>
<evidence type="ECO:0000256" key="2">
    <source>
        <dbReference type="PIRSR" id="PIRSR640198-2"/>
    </source>
</evidence>
<dbReference type="InterPro" id="IPR003812">
    <property type="entry name" value="Fido"/>
</dbReference>
<feature type="binding site" evidence="2">
    <location>
        <begin position="171"/>
        <end position="178"/>
    </location>
    <ligand>
        <name>ATP</name>
        <dbReference type="ChEBI" id="CHEBI:30616"/>
    </ligand>
</feature>
<organism evidence="5 6">
    <name type="scientific">Ruminococcus callidus ATCC 27760</name>
    <dbReference type="NCBI Taxonomy" id="411473"/>
    <lineage>
        <taxon>Bacteria</taxon>
        <taxon>Bacillati</taxon>
        <taxon>Bacillota</taxon>
        <taxon>Clostridia</taxon>
        <taxon>Eubacteriales</taxon>
        <taxon>Oscillospiraceae</taxon>
        <taxon>Ruminococcus</taxon>
    </lineage>
</organism>
<dbReference type="AlphaFoldDB" id="U2KRU4"/>
<dbReference type="Gene3D" id="1.10.3290.10">
    <property type="entry name" value="Fido-like domain"/>
    <property type="match status" value="1"/>
</dbReference>
<dbReference type="PROSITE" id="PS51459">
    <property type="entry name" value="FIDO"/>
    <property type="match status" value="1"/>
</dbReference>
<dbReference type="InterPro" id="IPR040198">
    <property type="entry name" value="Fido_containing"/>
</dbReference>
<proteinExistence type="predicted"/>
<dbReference type="InterPro" id="IPR036597">
    <property type="entry name" value="Fido-like_dom_sf"/>
</dbReference>
<evidence type="ECO:0000313" key="5">
    <source>
        <dbReference type="EMBL" id="ERJ94997.1"/>
    </source>
</evidence>
<dbReference type="PATRIC" id="fig|411473.3.peg.1428"/>
<name>U2KRU4_9FIRM</name>
<feature type="binding site" evidence="2">
    <location>
        <begin position="203"/>
        <end position="204"/>
    </location>
    <ligand>
        <name>ATP</name>
        <dbReference type="ChEBI" id="CHEBI:30616"/>
    </ligand>
</feature>
<dbReference type="PANTHER" id="PTHR13504:SF38">
    <property type="entry name" value="FIDO DOMAIN-CONTAINING PROTEIN"/>
    <property type="match status" value="1"/>
</dbReference>
<dbReference type="GO" id="GO:0005524">
    <property type="term" value="F:ATP binding"/>
    <property type="evidence" value="ECO:0007669"/>
    <property type="project" value="UniProtKB-KW"/>
</dbReference>
<dbReference type="EMBL" id="AWVF01000221">
    <property type="protein sequence ID" value="ERJ94997.1"/>
    <property type="molecule type" value="Genomic_DNA"/>
</dbReference>
<dbReference type="eggNOG" id="COG3177">
    <property type="taxonomic scope" value="Bacteria"/>
</dbReference>
<keyword evidence="2" id="KW-0067">ATP-binding</keyword>
<gene>
    <name evidence="5" type="ORF">RUMCAL_01746</name>
</gene>
<accession>U2KRU4</accession>
<feature type="active site" evidence="1">
    <location>
        <position position="167"/>
    </location>
</feature>
<dbReference type="PANTHER" id="PTHR13504">
    <property type="entry name" value="FIDO DOMAIN-CONTAINING PROTEIN DDB_G0283145"/>
    <property type="match status" value="1"/>
</dbReference>